<proteinExistence type="predicted"/>
<dbReference type="GeneID" id="61227866"/>
<dbReference type="PANTHER" id="PTHR43737">
    <property type="entry name" value="BLL7424 PROTEIN"/>
    <property type="match status" value="1"/>
</dbReference>
<accession>A0A855SI66</accession>
<dbReference type="PROSITE" id="PS51318">
    <property type="entry name" value="TAT"/>
    <property type="match status" value="1"/>
</dbReference>
<dbReference type="InterPro" id="IPR006311">
    <property type="entry name" value="TAT_signal"/>
</dbReference>
<name>A0A855SI66_PHOAN</name>
<dbReference type="Pfam" id="PF07394">
    <property type="entry name" value="DUF1501"/>
    <property type="match status" value="1"/>
</dbReference>
<dbReference type="AlphaFoldDB" id="A0A855SI66"/>
<evidence type="ECO:0000313" key="1">
    <source>
        <dbReference type="EMBL" id="PSX09852.1"/>
    </source>
</evidence>
<dbReference type="RefSeq" id="WP_045082889.1">
    <property type="nucleotide sequence ID" value="NZ_JZSX01000002.1"/>
</dbReference>
<dbReference type="Proteomes" id="UP000241440">
    <property type="component" value="Unassembled WGS sequence"/>
</dbReference>
<dbReference type="InterPro" id="IPR010869">
    <property type="entry name" value="DUF1501"/>
</dbReference>
<comment type="caution">
    <text evidence="1">The sequence shown here is derived from an EMBL/GenBank/DDBJ whole genome shotgun (WGS) entry which is preliminary data.</text>
</comment>
<organism evidence="1 2">
    <name type="scientific">Photobacterium angustum</name>
    <dbReference type="NCBI Taxonomy" id="661"/>
    <lineage>
        <taxon>Bacteria</taxon>
        <taxon>Pseudomonadati</taxon>
        <taxon>Pseudomonadota</taxon>
        <taxon>Gammaproteobacteria</taxon>
        <taxon>Vibrionales</taxon>
        <taxon>Vibrionaceae</taxon>
        <taxon>Photobacterium</taxon>
    </lineage>
</organism>
<reference evidence="1 2" key="1">
    <citation type="submission" date="2018-01" db="EMBL/GenBank/DDBJ databases">
        <title>Whole genome sequencing of Histamine producing bacteria.</title>
        <authorList>
            <person name="Butler K."/>
        </authorList>
    </citation>
    <scope>NUCLEOTIDE SEQUENCE [LARGE SCALE GENOMIC DNA]</scope>
    <source>
        <strain evidence="1 2">A2-1</strain>
    </source>
</reference>
<gene>
    <name evidence="1" type="ORF">C0W41_03405</name>
</gene>
<protein>
    <submittedName>
        <fullName evidence="1">DUF1501 domain-containing protein</fullName>
    </submittedName>
</protein>
<dbReference type="PANTHER" id="PTHR43737:SF1">
    <property type="entry name" value="DUF1501 DOMAIN-CONTAINING PROTEIN"/>
    <property type="match status" value="1"/>
</dbReference>
<evidence type="ECO:0000313" key="2">
    <source>
        <dbReference type="Proteomes" id="UP000241440"/>
    </source>
</evidence>
<dbReference type="EMBL" id="PYOY01000001">
    <property type="protein sequence ID" value="PSX09852.1"/>
    <property type="molecule type" value="Genomic_DNA"/>
</dbReference>
<sequence>MKITRRQFIQSSAALSATSTMSLSGITQAKTQPHDDYKALVVIFLSGGNDAFNMVVPADGSEYEQYISMRPKLGLKASEMLPLNIKTDNHTPLAIHSSLAELVPLFDQNQATVIVNSGQLLMPTSRSSIKSGEAQLPSFLMAHNFQRMMWQTGAANSQNPLGWAGRLFDILATKTEISPLFAIDKPQRLTTAKVQQQTVISRKGVGDYSGWRDDINVDSYFEHFNQDYTNIFSQHFANTMKSSVSENETLKAILNNHPEPSSYPDTKLGERLKMVSRLIDARSDFGHQRQVFFVSLGGFDTHSNQKETHKALFTELSQAMAAFQTDINNKNLAPQITTMTMSDFGRRIPANSSGTDHGWGGHQLIFGGAIKGMQAYGKWPDLSPGSERDFNNGRMIPEIAADQVNASVCRWMGLNDNQLLSLFPNLANFESPIIDFI</sequence>